<dbReference type="AlphaFoldDB" id="A0A0V0QEJ7"/>
<dbReference type="GO" id="GO:0016301">
    <property type="term" value="F:kinase activity"/>
    <property type="evidence" value="ECO:0007669"/>
    <property type="project" value="UniProtKB-KW"/>
</dbReference>
<dbReference type="Proteomes" id="UP000054937">
    <property type="component" value="Unassembled WGS sequence"/>
</dbReference>
<gene>
    <name evidence="1" type="ORF">PPERSA_12834</name>
</gene>
<dbReference type="SUPFAM" id="SSF56112">
    <property type="entry name" value="Protein kinase-like (PK-like)"/>
    <property type="match status" value="1"/>
</dbReference>
<comment type="caution">
    <text evidence="1">The sequence shown here is derived from an EMBL/GenBank/DDBJ whole genome shotgun (WGS) entry which is preliminary data.</text>
</comment>
<evidence type="ECO:0000313" key="2">
    <source>
        <dbReference type="Proteomes" id="UP000054937"/>
    </source>
</evidence>
<keyword evidence="2" id="KW-1185">Reference proteome</keyword>
<evidence type="ECO:0000313" key="1">
    <source>
        <dbReference type="EMBL" id="KRX00615.1"/>
    </source>
</evidence>
<organism evidence="1 2">
    <name type="scientific">Pseudocohnilembus persalinus</name>
    <name type="common">Ciliate</name>
    <dbReference type="NCBI Taxonomy" id="266149"/>
    <lineage>
        <taxon>Eukaryota</taxon>
        <taxon>Sar</taxon>
        <taxon>Alveolata</taxon>
        <taxon>Ciliophora</taxon>
        <taxon>Intramacronucleata</taxon>
        <taxon>Oligohymenophorea</taxon>
        <taxon>Scuticociliatia</taxon>
        <taxon>Philasterida</taxon>
        <taxon>Pseudocohnilembidae</taxon>
        <taxon>Pseudocohnilembus</taxon>
    </lineage>
</organism>
<dbReference type="EMBL" id="LDAU01000184">
    <property type="protein sequence ID" value="KRX00615.1"/>
    <property type="molecule type" value="Genomic_DNA"/>
</dbReference>
<keyword evidence="1" id="KW-0808">Transferase</keyword>
<accession>A0A0V0QEJ7</accession>
<sequence length="677" mass="81079">MDIDEFLEIDGHNYQIKDKIIHQLYTVYEIENWDQGYNNILLIQPVQNINGLIYVDNYFFEKNDMQGEVDKTQNLVKNEFKEINSQFKKENTNLNIEQKIHQLQSVQNKNYDREVILSINHPGLVKYKGFYINNKNEKFIGIYKVGEQNLKQYMENNKEEIQNESFQLHIISQIYQNFDSHFNSYISQGVQIALGLFGLEYKEENEQLVQRVQDWQKLGLICLEIVTGKRVVQNEKHLEELLENKGDFVKKFARDVYFLINNLVHHRLKENQFLVEIFKLFQNVMYAERWEAGFCDEVPDFSDKIEIFMPKFVVKVKKVNKYLDFIQNNQSLESSLTSHVLYSSYNKIQSKFDEFSTFKSRTSTMLQLDTKTFKAIKDSNNNTMRQIKGPEVKIQGFIEKQELYQNLVLYYQRKVNQIQFVEMGIKSFNRIQDSSSTFNFVIGKYLLNKLMLNNLMKWRDGILMHKCGEFYKKQMYKESIDLFCSEQKEIQDQKKNKDNFLNFFEEKIEEKLRYQNQYSKKIEELDGLHKKKESNMKQNIIFIQQMQHQKQIKEKIQEMGYNCYKDCENNYKRKGKKGKNYIKQKDLHFLVIILASDPDRFLEGPNFDFNFSDYFQSNDSFGYYNFKNWLFNLPNSSIQQYIQELYLANISNSSINETAQDQDEESNQYKVLQDIKE</sequence>
<name>A0A0V0QEJ7_PSEPJ</name>
<dbReference type="InterPro" id="IPR011009">
    <property type="entry name" value="Kinase-like_dom_sf"/>
</dbReference>
<proteinExistence type="predicted"/>
<protein>
    <submittedName>
        <fullName evidence="1">Protein kinase-like domain</fullName>
    </submittedName>
</protein>
<reference evidence="1 2" key="1">
    <citation type="journal article" date="2015" name="Sci. Rep.">
        <title>Genome of the facultative scuticociliatosis pathogen Pseudocohnilembus persalinus provides insight into its virulence through horizontal gene transfer.</title>
        <authorList>
            <person name="Xiong J."/>
            <person name="Wang G."/>
            <person name="Cheng J."/>
            <person name="Tian M."/>
            <person name="Pan X."/>
            <person name="Warren A."/>
            <person name="Jiang C."/>
            <person name="Yuan D."/>
            <person name="Miao W."/>
        </authorList>
    </citation>
    <scope>NUCLEOTIDE SEQUENCE [LARGE SCALE GENOMIC DNA]</scope>
    <source>
        <strain evidence="1">36N120E</strain>
    </source>
</reference>
<dbReference type="InParanoid" id="A0A0V0QEJ7"/>
<keyword evidence="1" id="KW-0418">Kinase</keyword>